<accession>A0A6T1CXD5</accession>
<dbReference type="AlphaFoldDB" id="A0A6T1CXD5"/>
<organism evidence="10">
    <name type="scientific">Alexandrium monilatum</name>
    <dbReference type="NCBI Taxonomy" id="311494"/>
    <lineage>
        <taxon>Eukaryota</taxon>
        <taxon>Sar</taxon>
        <taxon>Alveolata</taxon>
        <taxon>Dinophyceae</taxon>
        <taxon>Gonyaulacales</taxon>
        <taxon>Pyrocystaceae</taxon>
        <taxon>Alexandrium</taxon>
    </lineage>
</organism>
<evidence type="ECO:0000313" key="14">
    <source>
        <dbReference type="EMBL" id="CAE4601243.1"/>
    </source>
</evidence>
<dbReference type="EMBL" id="HBNR01041922">
    <property type="protein sequence ID" value="CAE4601227.1"/>
    <property type="molecule type" value="Transcribed_RNA"/>
</dbReference>
<dbReference type="EMBL" id="HBNR01041934">
    <property type="protein sequence ID" value="CAE4601241.1"/>
    <property type="molecule type" value="Transcribed_RNA"/>
</dbReference>
<evidence type="ECO:0000313" key="4">
    <source>
        <dbReference type="EMBL" id="CAE4601225.1"/>
    </source>
</evidence>
<dbReference type="EMBL" id="HBNR01041928">
    <property type="protein sequence ID" value="CAE4601232.1"/>
    <property type="molecule type" value="Transcribed_RNA"/>
</dbReference>
<proteinExistence type="predicted"/>
<evidence type="ECO:0000313" key="8">
    <source>
        <dbReference type="EMBL" id="CAE4601232.1"/>
    </source>
</evidence>
<feature type="signal peptide" evidence="1">
    <location>
        <begin position="1"/>
        <end position="22"/>
    </location>
</feature>
<evidence type="ECO:0000313" key="5">
    <source>
        <dbReference type="EMBL" id="CAE4601227.1"/>
    </source>
</evidence>
<dbReference type="EMBL" id="HBNR01041936">
    <property type="protein sequence ID" value="CAE4601245.1"/>
    <property type="molecule type" value="Transcribed_RNA"/>
</dbReference>
<evidence type="ECO:0000313" key="11">
    <source>
        <dbReference type="EMBL" id="CAE4601237.1"/>
    </source>
</evidence>
<dbReference type="EMBL" id="HBNR01041933">
    <property type="protein sequence ID" value="CAE4601239.1"/>
    <property type="molecule type" value="Transcribed_RNA"/>
</dbReference>
<dbReference type="EMBL" id="HBNR01041920">
    <property type="protein sequence ID" value="CAE4601223.1"/>
    <property type="molecule type" value="Transcribed_RNA"/>
</dbReference>
<dbReference type="EMBL" id="HBNR01041919">
    <property type="protein sequence ID" value="CAE4601221.1"/>
    <property type="molecule type" value="Transcribed_RNA"/>
</dbReference>
<dbReference type="EMBL" id="HBNR01041921">
    <property type="protein sequence ID" value="CAE4601225.1"/>
    <property type="molecule type" value="Transcribed_RNA"/>
</dbReference>
<sequence>MCCLRCSVLALLVACLALVAKGLPHVGLDAPRELVHDVNKPPHPIINVIAESARAVEGRSTAVGAAQGRWSTQEKLWAAEQRSVELSAGHALARELQRLKRLKHLRSLLRPEEQRVAAQ</sequence>
<keyword evidence="1" id="KW-0732">Signal</keyword>
<dbReference type="EMBL" id="HBNR01041930">
    <property type="protein sequence ID" value="CAE4601234.1"/>
    <property type="molecule type" value="Transcribed_RNA"/>
</dbReference>
<dbReference type="EMBL" id="HBNR01041923">
    <property type="protein sequence ID" value="CAE4601228.1"/>
    <property type="molecule type" value="Transcribed_RNA"/>
</dbReference>
<protein>
    <submittedName>
        <fullName evidence="10">Uncharacterized protein</fullName>
    </submittedName>
</protein>
<evidence type="ECO:0000313" key="6">
    <source>
        <dbReference type="EMBL" id="CAE4601228.1"/>
    </source>
</evidence>
<dbReference type="EMBL" id="HBNR01041935">
    <property type="protein sequence ID" value="CAE4601243.1"/>
    <property type="molecule type" value="Transcribed_RNA"/>
</dbReference>
<evidence type="ECO:0000313" key="7">
    <source>
        <dbReference type="EMBL" id="CAE4601230.1"/>
    </source>
</evidence>
<gene>
    <name evidence="2" type="ORF">AMON00008_LOCUS29123</name>
    <name evidence="3" type="ORF">AMON00008_LOCUS29124</name>
    <name evidence="4" type="ORF">AMON00008_LOCUS29125</name>
    <name evidence="5" type="ORF">AMON00008_LOCUS29126</name>
    <name evidence="6" type="ORF">AMON00008_LOCUS29127</name>
    <name evidence="7" type="ORF">AMON00008_LOCUS29128</name>
    <name evidence="8" type="ORF">AMON00008_LOCUS29129</name>
    <name evidence="9" type="ORF">AMON00008_LOCUS29130</name>
    <name evidence="10" type="ORF">AMON00008_LOCUS29131</name>
    <name evidence="11" type="ORF">AMON00008_LOCUS29132</name>
    <name evidence="12" type="ORF">AMON00008_LOCUS29133</name>
    <name evidence="13" type="ORF">AMON00008_LOCUS29134</name>
    <name evidence="14" type="ORF">AMON00008_LOCUS29135</name>
    <name evidence="15" type="ORF">AMON00008_LOCUS29136</name>
</gene>
<evidence type="ECO:0000313" key="13">
    <source>
        <dbReference type="EMBL" id="CAE4601241.1"/>
    </source>
</evidence>
<dbReference type="EMBL" id="HBNR01041925">
    <property type="protein sequence ID" value="CAE4601230.1"/>
    <property type="molecule type" value="Transcribed_RNA"/>
</dbReference>
<reference evidence="10" key="1">
    <citation type="submission" date="2021-01" db="EMBL/GenBank/DDBJ databases">
        <authorList>
            <person name="Corre E."/>
            <person name="Pelletier E."/>
            <person name="Niang G."/>
            <person name="Scheremetjew M."/>
            <person name="Finn R."/>
            <person name="Kale V."/>
            <person name="Holt S."/>
            <person name="Cochrane G."/>
            <person name="Meng A."/>
            <person name="Brown T."/>
            <person name="Cohen L."/>
        </authorList>
    </citation>
    <scope>NUCLEOTIDE SEQUENCE</scope>
    <source>
        <strain evidence="10">CCMP3105</strain>
    </source>
</reference>
<evidence type="ECO:0000313" key="12">
    <source>
        <dbReference type="EMBL" id="CAE4601239.1"/>
    </source>
</evidence>
<feature type="chain" id="PRO_5036191578" evidence="1">
    <location>
        <begin position="23"/>
        <end position="119"/>
    </location>
</feature>
<dbReference type="EMBL" id="HBNR01041931">
    <property type="protein sequence ID" value="CAE4601235.1"/>
    <property type="molecule type" value="Transcribed_RNA"/>
</dbReference>
<name>A0A6T1CXD5_9DINO</name>
<evidence type="ECO:0000313" key="3">
    <source>
        <dbReference type="EMBL" id="CAE4601223.1"/>
    </source>
</evidence>
<evidence type="ECO:0000313" key="9">
    <source>
        <dbReference type="EMBL" id="CAE4601234.1"/>
    </source>
</evidence>
<evidence type="ECO:0000313" key="15">
    <source>
        <dbReference type="EMBL" id="CAE4601245.1"/>
    </source>
</evidence>
<dbReference type="EMBL" id="HBNR01041932">
    <property type="protein sequence ID" value="CAE4601237.1"/>
    <property type="molecule type" value="Transcribed_RNA"/>
</dbReference>
<evidence type="ECO:0000313" key="10">
    <source>
        <dbReference type="EMBL" id="CAE4601235.1"/>
    </source>
</evidence>
<evidence type="ECO:0000256" key="1">
    <source>
        <dbReference type="SAM" id="SignalP"/>
    </source>
</evidence>
<evidence type="ECO:0000313" key="2">
    <source>
        <dbReference type="EMBL" id="CAE4601221.1"/>
    </source>
</evidence>